<accession>A0A6G1H1T1</accession>
<name>A0A6G1H1T1_9PEZI</name>
<sequence>MPASPTTTVYYLCRRNLSVYQREKHSQVYHLRQKPKSSEHFRSSPSATLCMSSKCSTADDGSDDLDEILRGIQHVDDLLDEQVRRIQHVGDLLDKIADMERAFESMPSSTLYVAFRYVQAFAVFFVVISIWVWHDMLDDPTLLCRLWAASPFEFPLASDDPTSVSSLPLFLFSLAISQVTVLAVQLVVTTAARLYFDNVFHDRLGWPRSIGAAMVGGMAVVGMIRLNGMKLIQGYLIGIPTECQSFD</sequence>
<proteinExistence type="predicted"/>
<keyword evidence="3" id="KW-1185">Reference proteome</keyword>
<feature type="transmembrane region" description="Helical" evidence="1">
    <location>
        <begin position="208"/>
        <end position="226"/>
    </location>
</feature>
<evidence type="ECO:0000313" key="2">
    <source>
        <dbReference type="EMBL" id="KAF1987183.1"/>
    </source>
</evidence>
<dbReference type="AlphaFoldDB" id="A0A6G1H1T1"/>
<reference evidence="2" key="1">
    <citation type="journal article" date="2020" name="Stud. Mycol.">
        <title>101 Dothideomycetes genomes: a test case for predicting lifestyles and emergence of pathogens.</title>
        <authorList>
            <person name="Haridas S."/>
            <person name="Albert R."/>
            <person name="Binder M."/>
            <person name="Bloem J."/>
            <person name="Labutti K."/>
            <person name="Salamov A."/>
            <person name="Andreopoulos B."/>
            <person name="Baker S."/>
            <person name="Barry K."/>
            <person name="Bills G."/>
            <person name="Bluhm B."/>
            <person name="Cannon C."/>
            <person name="Castanera R."/>
            <person name="Culley D."/>
            <person name="Daum C."/>
            <person name="Ezra D."/>
            <person name="Gonzalez J."/>
            <person name="Henrissat B."/>
            <person name="Kuo A."/>
            <person name="Liang C."/>
            <person name="Lipzen A."/>
            <person name="Lutzoni F."/>
            <person name="Magnuson J."/>
            <person name="Mondo S."/>
            <person name="Nolan M."/>
            <person name="Ohm R."/>
            <person name="Pangilinan J."/>
            <person name="Park H.-J."/>
            <person name="Ramirez L."/>
            <person name="Alfaro M."/>
            <person name="Sun H."/>
            <person name="Tritt A."/>
            <person name="Yoshinaga Y."/>
            <person name="Zwiers L.-H."/>
            <person name="Turgeon B."/>
            <person name="Goodwin S."/>
            <person name="Spatafora J."/>
            <person name="Crous P."/>
            <person name="Grigoriev I."/>
        </authorList>
    </citation>
    <scope>NUCLEOTIDE SEQUENCE</scope>
    <source>
        <strain evidence="2">CBS 113979</strain>
    </source>
</reference>
<dbReference type="EMBL" id="ML977153">
    <property type="protein sequence ID" value="KAF1987183.1"/>
    <property type="molecule type" value="Genomic_DNA"/>
</dbReference>
<feature type="transmembrane region" description="Helical" evidence="1">
    <location>
        <begin position="169"/>
        <end position="196"/>
    </location>
</feature>
<evidence type="ECO:0000313" key="3">
    <source>
        <dbReference type="Proteomes" id="UP000800041"/>
    </source>
</evidence>
<feature type="transmembrane region" description="Helical" evidence="1">
    <location>
        <begin position="111"/>
        <end position="133"/>
    </location>
</feature>
<evidence type="ECO:0000256" key="1">
    <source>
        <dbReference type="SAM" id="Phobius"/>
    </source>
</evidence>
<keyword evidence="1" id="KW-0812">Transmembrane</keyword>
<organism evidence="2 3">
    <name type="scientific">Aulographum hederae CBS 113979</name>
    <dbReference type="NCBI Taxonomy" id="1176131"/>
    <lineage>
        <taxon>Eukaryota</taxon>
        <taxon>Fungi</taxon>
        <taxon>Dikarya</taxon>
        <taxon>Ascomycota</taxon>
        <taxon>Pezizomycotina</taxon>
        <taxon>Dothideomycetes</taxon>
        <taxon>Pleosporomycetidae</taxon>
        <taxon>Aulographales</taxon>
        <taxon>Aulographaceae</taxon>
    </lineage>
</organism>
<protein>
    <submittedName>
        <fullName evidence="2">Uncharacterized protein</fullName>
    </submittedName>
</protein>
<dbReference type="Proteomes" id="UP000800041">
    <property type="component" value="Unassembled WGS sequence"/>
</dbReference>
<keyword evidence="1" id="KW-1133">Transmembrane helix</keyword>
<gene>
    <name evidence="2" type="ORF">K402DRAFT_403712</name>
</gene>
<keyword evidence="1" id="KW-0472">Membrane</keyword>